<evidence type="ECO:0000313" key="2">
    <source>
        <dbReference type="EMBL" id="KWU03086.1"/>
    </source>
</evidence>
<evidence type="ECO:0008006" key="4">
    <source>
        <dbReference type="Google" id="ProtNLM"/>
    </source>
</evidence>
<dbReference type="PATRIC" id="fig|47770.28.peg.1325"/>
<name>A0A109DCW0_9LACO</name>
<dbReference type="SUPFAM" id="SSF109797">
    <property type="entry name" value="Bacteriocin immunity protein-like"/>
    <property type="match status" value="1"/>
</dbReference>
<dbReference type="InterPro" id="IPR023130">
    <property type="entry name" value="Ta0600-like_sf"/>
</dbReference>
<sequence>MFGKKKDKNSEFSPDIMSFKNALEEVRFTPEVEHDAELINMFDEAIDKAEKGESVQTIYGRLSYQITQYIQTHHFKAPKPVTEFLHGSTGSVATGLTSVPVSWNTVH</sequence>
<dbReference type="Pfam" id="PF08951">
    <property type="entry name" value="EntA_Immun"/>
    <property type="match status" value="1"/>
</dbReference>
<dbReference type="AlphaFoldDB" id="A0A109DCW0"/>
<reference evidence="2 3" key="1">
    <citation type="journal article" date="2016" name="Microbiology (Mosc.)">
        <title>Comparison of Lactobacillus crispatus isolates from Lactobacillus-dominated vaginal microbiomes with isolates from microbiomes containing bacterial vaginosis-associated bacteria.</title>
        <authorList>
            <person name="Abdelmaksoud A.A."/>
            <person name="Koparde V.N."/>
            <person name="Sheth N.U."/>
            <person name="Serrano M.G."/>
            <person name="Glascock A.L."/>
            <person name="Fettweis J.M."/>
            <person name="Strauss Iii J.F."/>
            <person name="Buck G.A."/>
            <person name="Jefferson K.K."/>
        </authorList>
    </citation>
    <scope>NUCLEOTIDE SEQUENCE [LARGE SCALE GENOMIC DNA]</scope>
    <source>
        <strain evidence="2 3">VMC3</strain>
    </source>
</reference>
<dbReference type="InterPro" id="IPR015046">
    <property type="entry name" value="LciA_Immunity-like"/>
</dbReference>
<dbReference type="GO" id="GO:0030153">
    <property type="term" value="P:bacteriocin immunity"/>
    <property type="evidence" value="ECO:0007669"/>
    <property type="project" value="UniProtKB-KW"/>
</dbReference>
<keyword evidence="1" id="KW-0079">Bacteriocin immunity</keyword>
<organism evidence="2 3">
    <name type="scientific">Lactobacillus crispatus</name>
    <dbReference type="NCBI Taxonomy" id="47770"/>
    <lineage>
        <taxon>Bacteria</taxon>
        <taxon>Bacillati</taxon>
        <taxon>Bacillota</taxon>
        <taxon>Bacilli</taxon>
        <taxon>Lactobacillales</taxon>
        <taxon>Lactobacillaceae</taxon>
        <taxon>Lactobacillus</taxon>
    </lineage>
</organism>
<dbReference type="EMBL" id="LJGP01000043">
    <property type="protein sequence ID" value="KWU03086.1"/>
    <property type="molecule type" value="Genomic_DNA"/>
</dbReference>
<evidence type="ECO:0000313" key="3">
    <source>
        <dbReference type="Proteomes" id="UP000067598"/>
    </source>
</evidence>
<dbReference type="RefSeq" id="WP_060462445.1">
    <property type="nucleotide sequence ID" value="NZ_AP025162.1"/>
</dbReference>
<gene>
    <name evidence="2" type="ORF">AEL95_09065</name>
</gene>
<evidence type="ECO:0000256" key="1">
    <source>
        <dbReference type="ARBA" id="ARBA00023025"/>
    </source>
</evidence>
<dbReference type="Gene3D" id="1.20.1440.50">
    <property type="entry name" value="Ta0600-like"/>
    <property type="match status" value="1"/>
</dbReference>
<protein>
    <recommendedName>
        <fullName evidence="4">Bacteriocin immunity protein</fullName>
    </recommendedName>
</protein>
<accession>A0A109DCW0</accession>
<dbReference type="Proteomes" id="UP000067598">
    <property type="component" value="Unassembled WGS sequence"/>
</dbReference>
<comment type="caution">
    <text evidence="2">The sequence shown here is derived from an EMBL/GenBank/DDBJ whole genome shotgun (WGS) entry which is preliminary data.</text>
</comment>
<proteinExistence type="predicted"/>